<comment type="similarity">
    <text evidence="1">Belongs to the ATP-dependent AMP-binding enzyme family.</text>
</comment>
<reference evidence="5 6" key="1">
    <citation type="journal article" date="2005" name="Int. J. Syst. Evol. Microbiol.">
        <title>Bacillus litoralis sp. nov., isolated from a tidal flat of the Yellow Sea in Korea.</title>
        <authorList>
            <person name="Yoon J.H."/>
            <person name="Oh T.K."/>
        </authorList>
    </citation>
    <scope>NUCLEOTIDE SEQUENCE [LARGE SCALE GENOMIC DNA]</scope>
    <source>
        <strain evidence="5 6">SW-211</strain>
    </source>
</reference>
<organism evidence="5 6">
    <name type="scientific">Metabacillus litoralis</name>
    <dbReference type="NCBI Taxonomy" id="152268"/>
    <lineage>
        <taxon>Bacteria</taxon>
        <taxon>Bacillati</taxon>
        <taxon>Bacillota</taxon>
        <taxon>Bacilli</taxon>
        <taxon>Bacillales</taxon>
        <taxon>Bacillaceae</taxon>
        <taxon>Metabacillus</taxon>
    </lineage>
</organism>
<dbReference type="GO" id="GO:0031956">
    <property type="term" value="F:medium-chain fatty acid-CoA ligase activity"/>
    <property type="evidence" value="ECO:0007669"/>
    <property type="project" value="TreeGrafter"/>
</dbReference>
<evidence type="ECO:0000313" key="5">
    <source>
        <dbReference type="EMBL" id="TXC91624.1"/>
    </source>
</evidence>
<dbReference type="InterPro" id="IPR000873">
    <property type="entry name" value="AMP-dep_synth/lig_dom"/>
</dbReference>
<dbReference type="InterPro" id="IPR025110">
    <property type="entry name" value="AMP-bd_C"/>
</dbReference>
<evidence type="ECO:0000259" key="3">
    <source>
        <dbReference type="Pfam" id="PF00501"/>
    </source>
</evidence>
<dbReference type="InterPro" id="IPR045851">
    <property type="entry name" value="AMP-bd_C_sf"/>
</dbReference>
<comment type="caution">
    <text evidence="5">The sequence shown here is derived from an EMBL/GenBank/DDBJ whole genome shotgun (WGS) entry which is preliminary data.</text>
</comment>
<dbReference type="InterPro" id="IPR020845">
    <property type="entry name" value="AMP-binding_CS"/>
</dbReference>
<dbReference type="Gene3D" id="3.40.50.12780">
    <property type="entry name" value="N-terminal domain of ligase-like"/>
    <property type="match status" value="1"/>
</dbReference>
<dbReference type="EMBL" id="VOQF01000004">
    <property type="protein sequence ID" value="TXC91624.1"/>
    <property type="molecule type" value="Genomic_DNA"/>
</dbReference>
<dbReference type="PANTHER" id="PTHR43201:SF5">
    <property type="entry name" value="MEDIUM-CHAIN ACYL-COA LIGASE ACSF2, MITOCHONDRIAL"/>
    <property type="match status" value="1"/>
</dbReference>
<name>A0A5C6W191_9BACI</name>
<dbReference type="Pfam" id="PF13193">
    <property type="entry name" value="AMP-binding_C"/>
    <property type="match status" value="1"/>
</dbReference>
<dbReference type="GO" id="GO:0006631">
    <property type="term" value="P:fatty acid metabolic process"/>
    <property type="evidence" value="ECO:0007669"/>
    <property type="project" value="TreeGrafter"/>
</dbReference>
<gene>
    <name evidence="5" type="ORF">FS935_08290</name>
</gene>
<proteinExistence type="inferred from homology"/>
<accession>A0A5C6W191</accession>
<keyword evidence="6" id="KW-1185">Reference proteome</keyword>
<dbReference type="Pfam" id="PF00501">
    <property type="entry name" value="AMP-binding"/>
    <property type="match status" value="1"/>
</dbReference>
<keyword evidence="2" id="KW-0436">Ligase</keyword>
<dbReference type="OrthoDB" id="9803968at2"/>
<protein>
    <submittedName>
        <fullName evidence="5">AMP-binding protein</fullName>
    </submittedName>
</protein>
<dbReference type="InterPro" id="IPR042099">
    <property type="entry name" value="ANL_N_sf"/>
</dbReference>
<dbReference type="PANTHER" id="PTHR43201">
    <property type="entry name" value="ACYL-COA SYNTHETASE"/>
    <property type="match status" value="1"/>
</dbReference>
<dbReference type="Proteomes" id="UP000321363">
    <property type="component" value="Unassembled WGS sequence"/>
</dbReference>
<evidence type="ECO:0000259" key="4">
    <source>
        <dbReference type="Pfam" id="PF13193"/>
    </source>
</evidence>
<evidence type="ECO:0000256" key="1">
    <source>
        <dbReference type="ARBA" id="ARBA00006432"/>
    </source>
</evidence>
<dbReference type="SUPFAM" id="SSF56801">
    <property type="entry name" value="Acetyl-CoA synthetase-like"/>
    <property type="match status" value="1"/>
</dbReference>
<evidence type="ECO:0000256" key="2">
    <source>
        <dbReference type="ARBA" id="ARBA00022598"/>
    </source>
</evidence>
<dbReference type="NCBIfam" id="NF006167">
    <property type="entry name" value="PRK08308.1"/>
    <property type="match status" value="1"/>
</dbReference>
<dbReference type="AlphaFoldDB" id="A0A5C6W191"/>
<dbReference type="RefSeq" id="WP_146947434.1">
    <property type="nucleotide sequence ID" value="NZ_VOQF01000004.1"/>
</dbReference>
<feature type="domain" description="AMP-binding enzyme C-terminal" evidence="4">
    <location>
        <begin position="326"/>
        <end position="399"/>
    </location>
</feature>
<dbReference type="Gene3D" id="3.30.300.30">
    <property type="match status" value="1"/>
</dbReference>
<feature type="domain" description="AMP-dependent synthetase/ligase" evidence="3">
    <location>
        <begin position="105"/>
        <end position="277"/>
    </location>
</feature>
<dbReference type="PROSITE" id="PS00455">
    <property type="entry name" value="AMP_BINDING"/>
    <property type="match status" value="1"/>
</dbReference>
<evidence type="ECO:0000313" key="6">
    <source>
        <dbReference type="Proteomes" id="UP000321363"/>
    </source>
</evidence>
<sequence>MFYVDDQYYSAQDLEQQFKIYEKIKPINECENLRIAICFSNAFQMISLCLFVRQKGGSVFPIHSQTPRDGAIRMAKQTSSHMLFFGTIDTMIELSNDKSVQEGFLIQMSSGTTGAPKCIERTWLSVEEEVESYTASLPVDASSKSIVACPITHSYGLISGFLACLKRGAEPVILTNLNPKYIIRKLGEFPKHIFYAAPALLYTLSRLMKNEQLFNYVMTSGTVMPSSWLAVLRGVSQKVLQQYGCSETGCVTIHQNLVHSQEMGYPLQHLRINAGDENMPSEIIIHTKTKSIYTKDLGFIQNGVLFFLSRMDDTINVAGLNVYPHEVENVLMNEPRIKEAVVYKKYNKLTGERVCVQFVSKEEIKEVELREWCKKYLAPHQIPMEFNHVSTIEKLANGKISRKKLAELLI</sequence>